<feature type="region of interest" description="Disordered" evidence="1">
    <location>
        <begin position="1"/>
        <end position="58"/>
    </location>
</feature>
<feature type="transmembrane region" description="Helical" evidence="2">
    <location>
        <begin position="422"/>
        <end position="442"/>
    </location>
</feature>
<feature type="transmembrane region" description="Helical" evidence="2">
    <location>
        <begin position="324"/>
        <end position="341"/>
    </location>
</feature>
<name>A0A508A075_9ACTO</name>
<accession>A0A508A075</accession>
<dbReference type="RefSeq" id="WP_141424215.1">
    <property type="nucleotide sequence ID" value="NZ_JASPFB010000001.1"/>
</dbReference>
<keyword evidence="2" id="KW-0472">Membrane</keyword>
<evidence type="ECO:0000313" key="4">
    <source>
        <dbReference type="Proteomes" id="UP000319010"/>
    </source>
</evidence>
<organism evidence="3 4">
    <name type="scientific">Actinomyces johnsonii</name>
    <dbReference type="NCBI Taxonomy" id="544581"/>
    <lineage>
        <taxon>Bacteria</taxon>
        <taxon>Bacillati</taxon>
        <taxon>Actinomycetota</taxon>
        <taxon>Actinomycetes</taxon>
        <taxon>Actinomycetales</taxon>
        <taxon>Actinomycetaceae</taxon>
        <taxon>Actinomyces</taxon>
    </lineage>
</organism>
<evidence type="ECO:0000313" key="3">
    <source>
        <dbReference type="EMBL" id="TQD43416.1"/>
    </source>
</evidence>
<dbReference type="EMBL" id="VICB01000008">
    <property type="protein sequence ID" value="TQD43416.1"/>
    <property type="molecule type" value="Genomic_DNA"/>
</dbReference>
<evidence type="ECO:0000256" key="2">
    <source>
        <dbReference type="SAM" id="Phobius"/>
    </source>
</evidence>
<feature type="transmembrane region" description="Helical" evidence="2">
    <location>
        <begin position="482"/>
        <end position="502"/>
    </location>
</feature>
<feature type="transmembrane region" description="Helical" evidence="2">
    <location>
        <begin position="225"/>
        <end position="246"/>
    </location>
</feature>
<feature type="transmembrane region" description="Helical" evidence="2">
    <location>
        <begin position="557"/>
        <end position="577"/>
    </location>
</feature>
<feature type="transmembrane region" description="Helical" evidence="2">
    <location>
        <begin position="514"/>
        <end position="537"/>
    </location>
</feature>
<feature type="transmembrane region" description="Helical" evidence="2">
    <location>
        <begin position="100"/>
        <end position="118"/>
    </location>
</feature>
<feature type="transmembrane region" description="Helical" evidence="2">
    <location>
        <begin position="449"/>
        <end position="466"/>
    </location>
</feature>
<gene>
    <name evidence="3" type="ORF">FK256_06880</name>
</gene>
<evidence type="ECO:0000256" key="1">
    <source>
        <dbReference type="SAM" id="MobiDB-lite"/>
    </source>
</evidence>
<dbReference type="AlphaFoldDB" id="A0A508A075"/>
<dbReference type="Proteomes" id="UP000319010">
    <property type="component" value="Unassembled WGS sequence"/>
</dbReference>
<keyword evidence="2" id="KW-1133">Transmembrane helix</keyword>
<comment type="caution">
    <text evidence="3">The sequence shown here is derived from an EMBL/GenBank/DDBJ whole genome shotgun (WGS) entry which is preliminary data.</text>
</comment>
<dbReference type="Pfam" id="PF09913">
    <property type="entry name" value="DUF2142"/>
    <property type="match status" value="1"/>
</dbReference>
<sequence>MKHLDAAAAPETSAAIDTSYATGNTVESETFDEEAAQSDADGGGSSETEPEADSSAEQECVFSGSVAEMADLRCATEGKVAHGRLTRWLVTAERLTPGQVFWLAFGALFVLMSAWAFYVPAMAAADEPAHMWKAVATVRGQVVNPEILGTREVAIPEMYRDAQDFMCNAFHPDVPESICDVSKVFTQETPEGVRQVVSPAALYNPLYYGIIGWPSLLPDNLVNIYLMRLISVTISALFFAVGFRALRQADMPALSMVAATAVVTPSAVFLCSVINPQALEISAAFALWCQLLLVIRKPAPELLGRRMWLLAFITVMFANSRGLSPFFLALIVISCIALQPWRFTWRVIKDRRSWLPILVAFLGTVAASAWVLVTNGLEGGGGPDAAPELLFRRVFKGTLYSTDTYIQQIVGTFGWMDTVMPMWWVIMFSVAFVASMLLVWTVGSWRERTVALGTGLIFCVLVPAVLHGREARVIGWMWQGRYIFPVLIGLPVLVAFVLQARLSHRRIPMGRRLLLSWVLLFVVTHVAGLIITMHRYINGIYGSWRYITKDSWLPPVPLWGAGVAMVLFVIGMVVLLVRMVPAEDLGQDGLTVDGDTPNIGVEIDNKGECKGSLNASLPESETELRTA</sequence>
<protein>
    <submittedName>
        <fullName evidence="3">DUF2142 domain-containing protein</fullName>
    </submittedName>
</protein>
<feature type="transmembrane region" description="Helical" evidence="2">
    <location>
        <begin position="253"/>
        <end position="270"/>
    </location>
</feature>
<dbReference type="InterPro" id="IPR018674">
    <property type="entry name" value="DUF2142_membrane"/>
</dbReference>
<feature type="compositionally biased region" description="Polar residues" evidence="1">
    <location>
        <begin position="15"/>
        <end position="28"/>
    </location>
</feature>
<proteinExistence type="predicted"/>
<keyword evidence="2" id="KW-0812">Transmembrane</keyword>
<reference evidence="3 4" key="1">
    <citation type="submission" date="2019-06" db="EMBL/GenBank/DDBJ databases">
        <title>Draft genome sequence of Actinomyces johnsonii CCUG 34287T.</title>
        <authorList>
            <person name="Salva-Serra F."/>
            <person name="Cardew S."/>
            <person name="Moore E."/>
        </authorList>
    </citation>
    <scope>NUCLEOTIDE SEQUENCE [LARGE SCALE GENOMIC DNA]</scope>
    <source>
        <strain evidence="3 4">CCUG 34287</strain>
    </source>
</reference>
<feature type="transmembrane region" description="Helical" evidence="2">
    <location>
        <begin position="353"/>
        <end position="373"/>
    </location>
</feature>